<keyword evidence="2" id="KW-1185">Reference proteome</keyword>
<protein>
    <recommendedName>
        <fullName evidence="3">ATP-binding sugar transporter from pro-phage</fullName>
    </recommendedName>
</protein>
<dbReference type="RefSeq" id="WP_154472057.1">
    <property type="nucleotide sequence ID" value="NZ_DBEWUL010000027.1"/>
</dbReference>
<dbReference type="AlphaFoldDB" id="A0A7X2NKQ0"/>
<accession>A0A7X2NKQ0</accession>
<sequence>MGFKEIVSEDNQDVFLNPDEFGAYHDICGRKLRIIIDDNEMVEREKRKRTGQEYRQGIYNKQVLFYVLGRDFGPLPAVGRSLKLDGRDFVITDAINEGGIYSISMEAVRA</sequence>
<organism evidence="1 2">
    <name type="scientific">Clostridium porci</name>
    <dbReference type="NCBI Taxonomy" id="2605778"/>
    <lineage>
        <taxon>Bacteria</taxon>
        <taxon>Bacillati</taxon>
        <taxon>Bacillota</taxon>
        <taxon>Clostridia</taxon>
        <taxon>Eubacteriales</taxon>
        <taxon>Clostridiaceae</taxon>
        <taxon>Clostridium</taxon>
    </lineage>
</organism>
<reference evidence="1 2" key="1">
    <citation type="submission" date="2019-08" db="EMBL/GenBank/DDBJ databases">
        <title>In-depth cultivation of the pig gut microbiome towards novel bacterial diversity and tailored functional studies.</title>
        <authorList>
            <person name="Wylensek D."/>
            <person name="Hitch T.C.A."/>
            <person name="Clavel T."/>
        </authorList>
    </citation>
    <scope>NUCLEOTIDE SEQUENCE [LARGE SCALE GENOMIC DNA]</scope>
    <source>
        <strain evidence="1 2">WCA-389-WT-23D1</strain>
    </source>
</reference>
<evidence type="ECO:0000313" key="1">
    <source>
        <dbReference type="EMBL" id="MSS36612.1"/>
    </source>
</evidence>
<dbReference type="Proteomes" id="UP000429958">
    <property type="component" value="Unassembled WGS sequence"/>
</dbReference>
<dbReference type="EMBL" id="VUMD01000006">
    <property type="protein sequence ID" value="MSS36612.1"/>
    <property type="molecule type" value="Genomic_DNA"/>
</dbReference>
<comment type="caution">
    <text evidence="1">The sequence shown here is derived from an EMBL/GenBank/DDBJ whole genome shotgun (WGS) entry which is preliminary data.</text>
</comment>
<evidence type="ECO:0008006" key="3">
    <source>
        <dbReference type="Google" id="ProtNLM"/>
    </source>
</evidence>
<gene>
    <name evidence="1" type="ORF">FYJ39_08510</name>
</gene>
<evidence type="ECO:0000313" key="2">
    <source>
        <dbReference type="Proteomes" id="UP000429958"/>
    </source>
</evidence>
<name>A0A7X2NKQ0_9CLOT</name>
<proteinExistence type="predicted"/>